<feature type="domain" description="AB hydrolase-1" evidence="1">
    <location>
        <begin position="7"/>
        <end position="232"/>
    </location>
</feature>
<organism evidence="2 3">
    <name type="scientific">Rhodococcus qingshengii</name>
    <dbReference type="NCBI Taxonomy" id="334542"/>
    <lineage>
        <taxon>Bacteria</taxon>
        <taxon>Bacillati</taxon>
        <taxon>Actinomycetota</taxon>
        <taxon>Actinomycetes</taxon>
        <taxon>Mycobacteriales</taxon>
        <taxon>Nocardiaceae</taxon>
        <taxon>Rhodococcus</taxon>
        <taxon>Rhodococcus erythropolis group</taxon>
    </lineage>
</organism>
<accession>A0AAW6LIV6</accession>
<dbReference type="InterPro" id="IPR000073">
    <property type="entry name" value="AB_hydrolase_1"/>
</dbReference>
<evidence type="ECO:0000313" key="2">
    <source>
        <dbReference type="EMBL" id="MDE8646619.1"/>
    </source>
</evidence>
<dbReference type="InterPro" id="IPR052897">
    <property type="entry name" value="Sec-Metab_Biosynth_Hydrolase"/>
</dbReference>
<dbReference type="SUPFAM" id="SSF53474">
    <property type="entry name" value="alpha/beta-Hydrolases"/>
    <property type="match status" value="1"/>
</dbReference>
<evidence type="ECO:0000259" key="1">
    <source>
        <dbReference type="Pfam" id="PF12697"/>
    </source>
</evidence>
<protein>
    <submittedName>
        <fullName evidence="2">Alpha/beta hydrolase</fullName>
    </submittedName>
</protein>
<dbReference type="Gene3D" id="3.40.50.1820">
    <property type="entry name" value="alpha/beta hydrolase"/>
    <property type="match status" value="1"/>
</dbReference>
<proteinExistence type="predicted"/>
<dbReference type="Pfam" id="PF12697">
    <property type="entry name" value="Abhydrolase_6"/>
    <property type="match status" value="1"/>
</dbReference>
<dbReference type="Proteomes" id="UP001217325">
    <property type="component" value="Unassembled WGS sequence"/>
</dbReference>
<name>A0AAW6LIV6_RHOSG</name>
<evidence type="ECO:0000313" key="3">
    <source>
        <dbReference type="Proteomes" id="UP001217325"/>
    </source>
</evidence>
<sequence length="244" mass="27377">MAQQYTFVLVHGAWHTGEHWAPVAKHLLAVGHRVYTPTVSGFGVSQTSVRHADGVESIVRYITERDITDFILVGHSFGGTIISKVAEVFPDRIRRLVYWNAFVPANGNSINDESPAHYREMVREGAVDGMFSLPWNVWREAFLNDADHETAMSAYESLCPTPVTMLEDKLDLTKFYELVNSGTMRTSYLNCTEDTAMPHGEFAWHPRFSSRLGLCRIVQMAGSHEAIFTTPVTLAEKLVEAGRD</sequence>
<reference evidence="2" key="1">
    <citation type="submission" date="2023-02" db="EMBL/GenBank/DDBJ databases">
        <title>A novel hydrolase synthesized by Rhodococcus erythropolis HQ is responsible for the detoxification of Zearalenone.</title>
        <authorList>
            <person name="Hu J."/>
            <person name="Xu J."/>
        </authorList>
    </citation>
    <scope>NUCLEOTIDE SEQUENCE</scope>
    <source>
        <strain evidence="2">HQ</strain>
    </source>
</reference>
<comment type="caution">
    <text evidence="2">The sequence shown here is derived from an EMBL/GenBank/DDBJ whole genome shotgun (WGS) entry which is preliminary data.</text>
</comment>
<dbReference type="PANTHER" id="PTHR37017">
    <property type="entry name" value="AB HYDROLASE-1 DOMAIN-CONTAINING PROTEIN-RELATED"/>
    <property type="match status" value="1"/>
</dbReference>
<dbReference type="AlphaFoldDB" id="A0AAW6LIV6"/>
<gene>
    <name evidence="2" type="ORF">PXH69_16770</name>
</gene>
<dbReference type="RefSeq" id="WP_007735648.1">
    <property type="nucleotide sequence ID" value="NZ_CP072108.1"/>
</dbReference>
<dbReference type="PANTHER" id="PTHR37017:SF11">
    <property type="entry name" value="ESTERASE_LIPASE_THIOESTERASE DOMAIN-CONTAINING PROTEIN"/>
    <property type="match status" value="1"/>
</dbReference>
<keyword evidence="2" id="KW-0378">Hydrolase</keyword>
<dbReference type="EMBL" id="JARDXE010000010">
    <property type="protein sequence ID" value="MDE8646619.1"/>
    <property type="molecule type" value="Genomic_DNA"/>
</dbReference>
<dbReference type="PRINTS" id="PR00111">
    <property type="entry name" value="ABHYDROLASE"/>
</dbReference>
<dbReference type="GO" id="GO:0016787">
    <property type="term" value="F:hydrolase activity"/>
    <property type="evidence" value="ECO:0007669"/>
    <property type="project" value="UniProtKB-KW"/>
</dbReference>
<dbReference type="InterPro" id="IPR029058">
    <property type="entry name" value="AB_hydrolase_fold"/>
</dbReference>